<sequence length="174" mass="19812">MASCSFNPRTVFRQTSNGLLEEMVGMLNVPMRLNWSELAETDVDSIIAAYQGLDEESRQRVELTLHDLHSMVGEESQLAIFQQCRRAGENEFLKELEQYESRYDVAILTRLARPEVWRVATRFALADRVIGGRSSYRRIELPAAKPRTSSKDLRSFASALSAFYSAHQARLPGR</sequence>
<dbReference type="EMBL" id="CP036272">
    <property type="protein sequence ID" value="QDT60533.1"/>
    <property type="molecule type" value="Genomic_DNA"/>
</dbReference>
<name>A0A517SWS4_9BACT</name>
<dbReference type="AlphaFoldDB" id="A0A517SWS4"/>
<gene>
    <name evidence="1" type="ORF">SV7mr_30570</name>
</gene>
<accession>A0A517SWS4</accession>
<reference evidence="1 2" key="1">
    <citation type="submission" date="2019-02" db="EMBL/GenBank/DDBJ databases">
        <title>Deep-cultivation of Planctomycetes and their phenomic and genomic characterization uncovers novel biology.</title>
        <authorList>
            <person name="Wiegand S."/>
            <person name="Jogler M."/>
            <person name="Boedeker C."/>
            <person name="Pinto D."/>
            <person name="Vollmers J."/>
            <person name="Rivas-Marin E."/>
            <person name="Kohn T."/>
            <person name="Peeters S.H."/>
            <person name="Heuer A."/>
            <person name="Rast P."/>
            <person name="Oberbeckmann S."/>
            <person name="Bunk B."/>
            <person name="Jeske O."/>
            <person name="Meyerdierks A."/>
            <person name="Storesund J.E."/>
            <person name="Kallscheuer N."/>
            <person name="Luecker S."/>
            <person name="Lage O.M."/>
            <person name="Pohl T."/>
            <person name="Merkel B.J."/>
            <person name="Hornburger P."/>
            <person name="Mueller R.-W."/>
            <person name="Bruemmer F."/>
            <person name="Labrenz M."/>
            <person name="Spormann A.M."/>
            <person name="Op den Camp H."/>
            <person name="Overmann J."/>
            <person name="Amann R."/>
            <person name="Jetten M.S.M."/>
            <person name="Mascher T."/>
            <person name="Medema M.H."/>
            <person name="Devos D.P."/>
            <person name="Kaster A.-K."/>
            <person name="Ovreas L."/>
            <person name="Rohde M."/>
            <person name="Galperin M.Y."/>
            <person name="Jogler C."/>
        </authorList>
    </citation>
    <scope>NUCLEOTIDE SEQUENCE [LARGE SCALE GENOMIC DNA]</scope>
    <source>
        <strain evidence="1 2">SV_7m_r</strain>
    </source>
</reference>
<evidence type="ECO:0000313" key="1">
    <source>
        <dbReference type="EMBL" id="QDT60533.1"/>
    </source>
</evidence>
<protein>
    <submittedName>
        <fullName evidence="1">Uncharacterized protein</fullName>
    </submittedName>
</protein>
<dbReference type="Proteomes" id="UP000315003">
    <property type="component" value="Chromosome"/>
</dbReference>
<evidence type="ECO:0000313" key="2">
    <source>
        <dbReference type="Proteomes" id="UP000315003"/>
    </source>
</evidence>
<dbReference type="RefSeq" id="WP_419187392.1">
    <property type="nucleotide sequence ID" value="NZ_CP036272.1"/>
</dbReference>
<keyword evidence="2" id="KW-1185">Reference proteome</keyword>
<organism evidence="1 2">
    <name type="scientific">Stieleria bergensis</name>
    <dbReference type="NCBI Taxonomy" id="2528025"/>
    <lineage>
        <taxon>Bacteria</taxon>
        <taxon>Pseudomonadati</taxon>
        <taxon>Planctomycetota</taxon>
        <taxon>Planctomycetia</taxon>
        <taxon>Pirellulales</taxon>
        <taxon>Pirellulaceae</taxon>
        <taxon>Stieleria</taxon>
    </lineage>
</organism>
<proteinExistence type="predicted"/>